<dbReference type="GO" id="GO:0006355">
    <property type="term" value="P:regulation of DNA-templated transcription"/>
    <property type="evidence" value="ECO:0007669"/>
    <property type="project" value="InterPro"/>
</dbReference>
<dbReference type="PRINTS" id="PR00038">
    <property type="entry name" value="HTHLUXR"/>
</dbReference>
<accession>A0A8J7SEN9</accession>
<evidence type="ECO:0000256" key="2">
    <source>
        <dbReference type="ARBA" id="ARBA00023125"/>
    </source>
</evidence>
<dbReference type="InterPro" id="IPR036388">
    <property type="entry name" value="WH-like_DNA-bd_sf"/>
</dbReference>
<evidence type="ECO:0000259" key="4">
    <source>
        <dbReference type="PROSITE" id="PS50043"/>
    </source>
</evidence>
<feature type="domain" description="HTH luxR-type" evidence="4">
    <location>
        <begin position="184"/>
        <end position="249"/>
    </location>
</feature>
<keyword evidence="6" id="KW-1185">Reference proteome</keyword>
<proteinExistence type="predicted"/>
<dbReference type="PANTHER" id="PTHR44688">
    <property type="entry name" value="DNA-BINDING TRANSCRIPTIONAL ACTIVATOR DEVR_DOSR"/>
    <property type="match status" value="1"/>
</dbReference>
<dbReference type="PANTHER" id="PTHR44688:SF16">
    <property type="entry name" value="DNA-BINDING TRANSCRIPTIONAL ACTIVATOR DEVR_DOSR"/>
    <property type="match status" value="1"/>
</dbReference>
<evidence type="ECO:0000256" key="3">
    <source>
        <dbReference type="ARBA" id="ARBA00023163"/>
    </source>
</evidence>
<dbReference type="Pfam" id="PF00196">
    <property type="entry name" value="GerE"/>
    <property type="match status" value="1"/>
</dbReference>
<dbReference type="Gene3D" id="1.10.10.10">
    <property type="entry name" value="Winged helix-like DNA-binding domain superfamily/Winged helix DNA-binding domain"/>
    <property type="match status" value="1"/>
</dbReference>
<dbReference type="PROSITE" id="PS50043">
    <property type="entry name" value="HTH_LUXR_2"/>
    <property type="match status" value="1"/>
</dbReference>
<dbReference type="SMART" id="SM00421">
    <property type="entry name" value="HTH_LUXR"/>
    <property type="match status" value="1"/>
</dbReference>
<keyword evidence="1" id="KW-0805">Transcription regulation</keyword>
<evidence type="ECO:0000256" key="1">
    <source>
        <dbReference type="ARBA" id="ARBA00023015"/>
    </source>
</evidence>
<dbReference type="GO" id="GO:0003677">
    <property type="term" value="F:DNA binding"/>
    <property type="evidence" value="ECO:0007669"/>
    <property type="project" value="UniProtKB-KW"/>
</dbReference>
<dbReference type="SUPFAM" id="SSF46894">
    <property type="entry name" value="C-terminal effector domain of the bipartite response regulators"/>
    <property type="match status" value="1"/>
</dbReference>
<name>A0A8J7SEN9_9RHOB</name>
<evidence type="ECO:0000313" key="6">
    <source>
        <dbReference type="Proteomes" id="UP000655420"/>
    </source>
</evidence>
<protein>
    <submittedName>
        <fullName evidence="5">Helix-turn-helix transcriptional regulator</fullName>
    </submittedName>
</protein>
<dbReference type="PROSITE" id="PS00622">
    <property type="entry name" value="HTH_LUXR_1"/>
    <property type="match status" value="1"/>
</dbReference>
<dbReference type="InterPro" id="IPR000792">
    <property type="entry name" value="Tscrpt_reg_LuxR_C"/>
</dbReference>
<keyword evidence="2" id="KW-0238">DNA-binding</keyword>
<dbReference type="AlphaFoldDB" id="A0A8J7SEN9"/>
<dbReference type="InterPro" id="IPR016032">
    <property type="entry name" value="Sig_transdc_resp-reg_C-effctor"/>
</dbReference>
<gene>
    <name evidence="5" type="ORF">H0I76_07635</name>
</gene>
<sequence>MVHAGRIVEDIGSPDFGRSLAGGLRSVAPYDFTVIFGYVGSARPLDLYDDFPPDRRLLHVEEYQEGPYLLDPFFLATLDLSEPGLKRLREIAPDRFYQGEYYRSYYAQTGLAEEIGYVIRVNDTLTIVVSLMRKEKRFSTAEVRALKQVWPVIDAACRKHWQNVVPADGGQSQDIAERIEDAFQRIGEGVLTARERQVVELTLRGHSADAIGSQLGISSGTVRIHRRNIYTKLRISSQGELFSVFINAMLGDVQDDPPASAARARTRRS</sequence>
<keyword evidence="3" id="KW-0804">Transcription</keyword>
<evidence type="ECO:0000313" key="5">
    <source>
        <dbReference type="EMBL" id="MBK0399057.1"/>
    </source>
</evidence>
<reference evidence="5" key="1">
    <citation type="submission" date="2020-12" db="EMBL/GenBank/DDBJ databases">
        <title>Bacterial taxonomy.</title>
        <authorList>
            <person name="Pan X."/>
        </authorList>
    </citation>
    <scope>NUCLEOTIDE SEQUENCE</scope>
    <source>
        <strain evidence="5">M0105</strain>
    </source>
</reference>
<dbReference type="EMBL" id="JAEHHL010000003">
    <property type="protein sequence ID" value="MBK0399057.1"/>
    <property type="molecule type" value="Genomic_DNA"/>
</dbReference>
<organism evidence="5 6">
    <name type="scientific">Thermohalobaculum xanthum</name>
    <dbReference type="NCBI Taxonomy" id="2753746"/>
    <lineage>
        <taxon>Bacteria</taxon>
        <taxon>Pseudomonadati</taxon>
        <taxon>Pseudomonadota</taxon>
        <taxon>Alphaproteobacteria</taxon>
        <taxon>Rhodobacterales</taxon>
        <taxon>Paracoccaceae</taxon>
        <taxon>Thermohalobaculum</taxon>
    </lineage>
</organism>
<comment type="caution">
    <text evidence="5">The sequence shown here is derived from an EMBL/GenBank/DDBJ whole genome shotgun (WGS) entry which is preliminary data.</text>
</comment>
<dbReference type="Proteomes" id="UP000655420">
    <property type="component" value="Unassembled WGS sequence"/>
</dbReference>
<dbReference type="CDD" id="cd06170">
    <property type="entry name" value="LuxR_C_like"/>
    <property type="match status" value="1"/>
</dbReference>